<dbReference type="InterPro" id="IPR001789">
    <property type="entry name" value="Sig_transdc_resp-reg_receiver"/>
</dbReference>
<evidence type="ECO:0000256" key="3">
    <source>
        <dbReference type="ARBA" id="ARBA00012438"/>
    </source>
</evidence>
<keyword evidence="5" id="KW-0808">Transferase</keyword>
<feature type="modified residue" description="4-aspartylphosphate" evidence="13">
    <location>
        <position position="881"/>
    </location>
</feature>
<keyword evidence="4 13" id="KW-0597">Phosphoprotein</keyword>
<feature type="transmembrane region" description="Helical" evidence="15">
    <location>
        <begin position="177"/>
        <end position="198"/>
    </location>
</feature>
<feature type="compositionally biased region" description="Low complexity" evidence="14">
    <location>
        <begin position="960"/>
        <end position="992"/>
    </location>
</feature>
<evidence type="ECO:0000256" key="15">
    <source>
        <dbReference type="SAM" id="Phobius"/>
    </source>
</evidence>
<dbReference type="InterPro" id="IPR003661">
    <property type="entry name" value="HisK_dim/P_dom"/>
</dbReference>
<evidence type="ECO:0000256" key="6">
    <source>
        <dbReference type="ARBA" id="ARBA00022692"/>
    </source>
</evidence>
<dbReference type="Gene3D" id="1.10.287.130">
    <property type="match status" value="1"/>
</dbReference>
<dbReference type="InterPro" id="IPR004358">
    <property type="entry name" value="Sig_transdc_His_kin-like_C"/>
</dbReference>
<dbReference type="PANTHER" id="PTHR45339">
    <property type="entry name" value="HYBRID SIGNAL TRANSDUCTION HISTIDINE KINASE J"/>
    <property type="match status" value="1"/>
</dbReference>
<dbReference type="CDD" id="cd00082">
    <property type="entry name" value="HisKA"/>
    <property type="match status" value="1"/>
</dbReference>
<evidence type="ECO:0000256" key="10">
    <source>
        <dbReference type="ARBA" id="ARBA00022989"/>
    </source>
</evidence>
<dbReference type="AlphaFoldDB" id="L8GNL7"/>
<dbReference type="FunFam" id="3.30.565.10:FF:000010">
    <property type="entry name" value="Sensor histidine kinase RcsC"/>
    <property type="match status" value="1"/>
</dbReference>
<feature type="compositionally biased region" description="Acidic residues" evidence="14">
    <location>
        <begin position="750"/>
        <end position="759"/>
    </location>
</feature>
<feature type="region of interest" description="Disordered" evidence="14">
    <location>
        <begin position="654"/>
        <end position="784"/>
    </location>
</feature>
<evidence type="ECO:0000256" key="13">
    <source>
        <dbReference type="PROSITE-ProRule" id="PRU00169"/>
    </source>
</evidence>
<evidence type="ECO:0000256" key="8">
    <source>
        <dbReference type="ARBA" id="ARBA00022777"/>
    </source>
</evidence>
<feature type="compositionally biased region" description="Basic and acidic residues" evidence="14">
    <location>
        <begin position="773"/>
        <end position="784"/>
    </location>
</feature>
<evidence type="ECO:0000313" key="19">
    <source>
        <dbReference type="Proteomes" id="UP000011083"/>
    </source>
</evidence>
<evidence type="ECO:0000256" key="4">
    <source>
        <dbReference type="ARBA" id="ARBA00022553"/>
    </source>
</evidence>
<feature type="domain" description="Response regulatory" evidence="17">
    <location>
        <begin position="832"/>
        <end position="954"/>
    </location>
</feature>
<dbReference type="PROSITE" id="PS50110">
    <property type="entry name" value="RESPONSE_REGULATORY"/>
    <property type="match status" value="1"/>
</dbReference>
<feature type="transmembrane region" description="Helical" evidence="15">
    <location>
        <begin position="64"/>
        <end position="89"/>
    </location>
</feature>
<dbReference type="EMBL" id="KB008060">
    <property type="protein sequence ID" value="ELR14343.1"/>
    <property type="molecule type" value="Genomic_DNA"/>
</dbReference>
<dbReference type="SUPFAM" id="SSF55874">
    <property type="entry name" value="ATPase domain of HSP90 chaperone/DNA topoisomerase II/histidine kinase"/>
    <property type="match status" value="1"/>
</dbReference>
<dbReference type="SMART" id="SM00387">
    <property type="entry name" value="HATPase_c"/>
    <property type="match status" value="1"/>
</dbReference>
<dbReference type="GO" id="GO:0005524">
    <property type="term" value="F:ATP binding"/>
    <property type="evidence" value="ECO:0007669"/>
    <property type="project" value="UniProtKB-KW"/>
</dbReference>
<feature type="transmembrane region" description="Helical" evidence="15">
    <location>
        <begin position="101"/>
        <end position="118"/>
    </location>
</feature>
<name>L8GNL7_ACACF</name>
<gene>
    <name evidence="18" type="ORF">ACA1_107640</name>
</gene>
<keyword evidence="8 18" id="KW-0418">Kinase</keyword>
<dbReference type="EC" id="2.7.13.3" evidence="3"/>
<evidence type="ECO:0000259" key="16">
    <source>
        <dbReference type="PROSITE" id="PS50109"/>
    </source>
</evidence>
<evidence type="ECO:0000256" key="12">
    <source>
        <dbReference type="ARBA" id="ARBA00023136"/>
    </source>
</evidence>
<dbReference type="OrthoDB" id="303614at2759"/>
<dbReference type="SMART" id="SM00388">
    <property type="entry name" value="HisKA"/>
    <property type="match status" value="1"/>
</dbReference>
<keyword evidence="10 15" id="KW-1133">Transmembrane helix</keyword>
<keyword evidence="19" id="KW-1185">Reference proteome</keyword>
<accession>L8GNL7</accession>
<dbReference type="PANTHER" id="PTHR45339:SF1">
    <property type="entry name" value="HYBRID SIGNAL TRANSDUCTION HISTIDINE KINASE J"/>
    <property type="match status" value="1"/>
</dbReference>
<evidence type="ECO:0000256" key="7">
    <source>
        <dbReference type="ARBA" id="ARBA00022741"/>
    </source>
</evidence>
<dbReference type="PRINTS" id="PR00344">
    <property type="entry name" value="BCTRLSENSOR"/>
</dbReference>
<dbReference type="InterPro" id="IPR011006">
    <property type="entry name" value="CheY-like_superfamily"/>
</dbReference>
<keyword evidence="11" id="KW-0902">Two-component regulatory system</keyword>
<reference evidence="18 19" key="1">
    <citation type="journal article" date="2013" name="Genome Biol.">
        <title>Genome of Acanthamoeba castellanii highlights extensive lateral gene transfer and early evolution of tyrosine kinase signaling.</title>
        <authorList>
            <person name="Clarke M."/>
            <person name="Lohan A.J."/>
            <person name="Liu B."/>
            <person name="Lagkouvardos I."/>
            <person name="Roy S."/>
            <person name="Zafar N."/>
            <person name="Bertelli C."/>
            <person name="Schilde C."/>
            <person name="Kianianmomeni A."/>
            <person name="Burglin T.R."/>
            <person name="Frech C."/>
            <person name="Turcotte B."/>
            <person name="Kopec K.O."/>
            <person name="Synnott J.M."/>
            <person name="Choo C."/>
            <person name="Paponov I."/>
            <person name="Finkler A."/>
            <person name="Soon Heng Tan C."/>
            <person name="Hutchins A.P."/>
            <person name="Weinmeier T."/>
            <person name="Rattei T."/>
            <person name="Chu J.S."/>
            <person name="Gimenez G."/>
            <person name="Irimia M."/>
            <person name="Rigden D.J."/>
            <person name="Fitzpatrick D.A."/>
            <person name="Lorenzo-Morales J."/>
            <person name="Bateman A."/>
            <person name="Chiu C.H."/>
            <person name="Tang P."/>
            <person name="Hegemann P."/>
            <person name="Fromm H."/>
            <person name="Raoult D."/>
            <person name="Greub G."/>
            <person name="Miranda-Saavedra D."/>
            <person name="Chen N."/>
            <person name="Nash P."/>
            <person name="Ginger M.L."/>
            <person name="Horn M."/>
            <person name="Schaap P."/>
            <person name="Caler L."/>
            <person name="Loftus B."/>
        </authorList>
    </citation>
    <scope>NUCLEOTIDE SEQUENCE [LARGE SCALE GENOMIC DNA]</scope>
    <source>
        <strain evidence="18 19">Neff</strain>
    </source>
</reference>
<evidence type="ECO:0000256" key="14">
    <source>
        <dbReference type="SAM" id="MobiDB-lite"/>
    </source>
</evidence>
<keyword evidence="7" id="KW-0547">Nucleotide-binding</keyword>
<feature type="region of interest" description="Disordered" evidence="14">
    <location>
        <begin position="956"/>
        <end position="1018"/>
    </location>
</feature>
<dbReference type="OMA" id="ANTCHEL"/>
<evidence type="ECO:0000256" key="9">
    <source>
        <dbReference type="ARBA" id="ARBA00022840"/>
    </source>
</evidence>
<feature type="compositionally biased region" description="Low complexity" evidence="14">
    <location>
        <begin position="658"/>
        <end position="689"/>
    </location>
</feature>
<dbReference type="PROSITE" id="PS50109">
    <property type="entry name" value="HIS_KIN"/>
    <property type="match status" value="1"/>
</dbReference>
<evidence type="ECO:0000256" key="2">
    <source>
        <dbReference type="ARBA" id="ARBA00004370"/>
    </source>
</evidence>
<feature type="transmembrane region" description="Helical" evidence="15">
    <location>
        <begin position="153"/>
        <end position="171"/>
    </location>
</feature>
<evidence type="ECO:0000256" key="1">
    <source>
        <dbReference type="ARBA" id="ARBA00000085"/>
    </source>
</evidence>
<keyword evidence="12 15" id="KW-0472">Membrane</keyword>
<evidence type="ECO:0000256" key="11">
    <source>
        <dbReference type="ARBA" id="ARBA00023012"/>
    </source>
</evidence>
<comment type="subcellular location">
    <subcellularLocation>
        <location evidence="2">Membrane</location>
    </subcellularLocation>
</comment>
<protein>
    <recommendedName>
        <fullName evidence="3">histidine kinase</fullName>
        <ecNumber evidence="3">2.7.13.3</ecNumber>
    </recommendedName>
</protein>
<sequence>MLREDAHRFGQPAIESQFVLAAGRAALTPFRCFVLFHLVLLQPLLLLLDILLRSTSSIGTEVSWWTPLAFHVVVMPVVLGTSLAVATWAPTWWICRADRAVAAYSLAVQALTLLHLAATNAAGDQQLHELLLVCALPFVCAIAFHLPWRRSCAVGGVVLGLQLIVTPLLGHDGWDTWLSRTGALLISNLLLFFAALYAEAARRTHFRQNLGLQRFQEGAETFDQFKLQHERLLKKVDGLRQAKDMAEEKSKAKTLFLANTCHELRTPLNGVIGMIGVLKNTALTQEQKEYVETVESSGEALLDLVNDILDFSKIESGKIVLEDIEFDLRAVVEEVGEMMSFRAHSKALELITYIPHDLPTRLVGDSTRLRQVLINLVSNGVKFTEKGQVAIHAGLISSTESHAVLRFEVRDTGIGISEKMVHQLFEPWTQANQSTFRKYGGSGLGLAISKQLVELFEGGIHIQSEEGKGSSFIFTAKFKRQAMRPASSRTIVTRDMIRQVRGTRCLVVESNPMCAASVKEVLLSLECSVRTVSSCREALRLLNAEAATKGEPPAAAAGGGANVVGSPPTSAAAAANSGGHDVIFIDSLRLAKEPKEMEAMMANHRDRYFVLMTRITERGVLRINASNFSSLAKPVKRIPLLDCLVAFKERAKEQRLNGGTSKLKRTTTTGTHYSSNSAGADTADTSAAAPRVKSEPSTPTLGHRRMSEEEAQEQGGGSGELDASAEVVTPSPGLERSLALGRRADCGGGVDEDGVDLYSDDGSGGQASATPRSDSDGSKRKRECEGPISVARILHSIQSQTETLSPDHSLREIDGASFLMAEGNRRLSIGARILLVEDNITNQKVAVRMLTRLGHRCDIAENGLQAVHAVCNNDYLLVLMDMRLPGMDGITATQEIRKAEREGGTSSERPCTIVAMTADASPEFRHKALQSGMQDVVTKPVKFDVLKEVLEKYLPRENRSSSTSSMPSLPTSLASSTSGGAVMGSSSDGVPSPSSPSPRVAPKNLQMEQASAKKTATTKVGDADYRAVLHDNAASLELEVTRDPSGDLYANSWDDSTFNPATVFAQLETKKFTTSFSKGECVVVLEGGAKLKLPLGKTLDSTERLLRDLRLKEEDRKWRRVGSINEYDALVAKYPFDEWKWGGTYNNLNPMALSILNWNRGVRVTFKHFYPQGDDGGALVLGNAVWTRGTDDDETKNCKNPDGSPGFYHRYVGADLKQRGSNGLGGLWIWVKRH</sequence>
<dbReference type="SUPFAM" id="SSF47384">
    <property type="entry name" value="Homodimeric domain of signal transducing histidine kinase"/>
    <property type="match status" value="1"/>
</dbReference>
<dbReference type="GeneID" id="14914895"/>
<keyword evidence="6 15" id="KW-0812">Transmembrane</keyword>
<feature type="domain" description="Histidine kinase" evidence="16">
    <location>
        <begin position="259"/>
        <end position="480"/>
    </location>
</feature>
<comment type="catalytic activity">
    <reaction evidence="1">
        <text>ATP + protein L-histidine = ADP + protein N-phospho-L-histidine.</text>
        <dbReference type="EC" id="2.7.13.3"/>
    </reaction>
</comment>
<feature type="transmembrane region" description="Helical" evidence="15">
    <location>
        <begin position="32"/>
        <end position="52"/>
    </location>
</feature>
<dbReference type="InterPro" id="IPR036097">
    <property type="entry name" value="HisK_dim/P_sf"/>
</dbReference>
<dbReference type="InterPro" id="IPR036890">
    <property type="entry name" value="HATPase_C_sf"/>
</dbReference>
<dbReference type="RefSeq" id="XP_004336356.1">
    <property type="nucleotide sequence ID" value="XM_004336308.1"/>
</dbReference>
<evidence type="ECO:0000259" key="17">
    <source>
        <dbReference type="PROSITE" id="PS50110"/>
    </source>
</evidence>
<dbReference type="Proteomes" id="UP000011083">
    <property type="component" value="Unassembled WGS sequence"/>
</dbReference>
<dbReference type="Pfam" id="PF00512">
    <property type="entry name" value="HisKA"/>
    <property type="match status" value="1"/>
</dbReference>
<dbReference type="Gene3D" id="3.30.565.10">
    <property type="entry name" value="Histidine kinase-like ATPase, C-terminal domain"/>
    <property type="match status" value="1"/>
</dbReference>
<dbReference type="SUPFAM" id="SSF52172">
    <property type="entry name" value="CheY-like"/>
    <property type="match status" value="2"/>
</dbReference>
<dbReference type="InterPro" id="IPR005467">
    <property type="entry name" value="His_kinase_dom"/>
</dbReference>
<evidence type="ECO:0000313" key="18">
    <source>
        <dbReference type="EMBL" id="ELR14343.1"/>
    </source>
</evidence>
<dbReference type="CDD" id="cd16922">
    <property type="entry name" value="HATPase_EvgS-ArcB-TorS-like"/>
    <property type="match status" value="1"/>
</dbReference>
<dbReference type="GO" id="GO:0000155">
    <property type="term" value="F:phosphorelay sensor kinase activity"/>
    <property type="evidence" value="ECO:0007669"/>
    <property type="project" value="InterPro"/>
</dbReference>
<dbReference type="FunFam" id="1.10.287.130:FF:000004">
    <property type="entry name" value="Ethylene receptor 1"/>
    <property type="match status" value="1"/>
</dbReference>
<dbReference type="Gene3D" id="3.40.50.2300">
    <property type="match status" value="1"/>
</dbReference>
<keyword evidence="9" id="KW-0067">ATP-binding</keyword>
<evidence type="ECO:0000256" key="5">
    <source>
        <dbReference type="ARBA" id="ARBA00022679"/>
    </source>
</evidence>
<dbReference type="KEGG" id="acan:ACA1_107640"/>
<dbReference type="Pfam" id="PF00072">
    <property type="entry name" value="Response_reg"/>
    <property type="match status" value="1"/>
</dbReference>
<dbReference type="VEuPathDB" id="AmoebaDB:ACA1_107640"/>
<proteinExistence type="predicted"/>
<dbReference type="GO" id="GO:0016020">
    <property type="term" value="C:membrane"/>
    <property type="evidence" value="ECO:0007669"/>
    <property type="project" value="UniProtKB-SubCell"/>
</dbReference>
<dbReference type="CDD" id="cd17546">
    <property type="entry name" value="REC_hyHK_CKI1_RcsC-like"/>
    <property type="match status" value="1"/>
</dbReference>
<feature type="compositionally biased region" description="Polar residues" evidence="14">
    <location>
        <begin position="1006"/>
        <end position="1018"/>
    </location>
</feature>
<dbReference type="InterPro" id="IPR003594">
    <property type="entry name" value="HATPase_dom"/>
</dbReference>
<dbReference type="SMART" id="SM00448">
    <property type="entry name" value="REC"/>
    <property type="match status" value="1"/>
</dbReference>
<dbReference type="Pfam" id="PF02518">
    <property type="entry name" value="HATPase_c"/>
    <property type="match status" value="1"/>
</dbReference>
<organism evidence="18 19">
    <name type="scientific">Acanthamoeba castellanii (strain ATCC 30010 / Neff)</name>
    <dbReference type="NCBI Taxonomy" id="1257118"/>
    <lineage>
        <taxon>Eukaryota</taxon>
        <taxon>Amoebozoa</taxon>
        <taxon>Discosea</taxon>
        <taxon>Longamoebia</taxon>
        <taxon>Centramoebida</taxon>
        <taxon>Acanthamoebidae</taxon>
        <taxon>Acanthamoeba</taxon>
    </lineage>
</organism>